<dbReference type="InterPro" id="IPR001958">
    <property type="entry name" value="Tet-R_TetA/multi-R_MdtG-like"/>
</dbReference>
<evidence type="ECO:0000256" key="4">
    <source>
        <dbReference type="ARBA" id="ARBA00022692"/>
    </source>
</evidence>
<feature type="domain" description="Major facilitator superfamily (MFS) profile" evidence="8">
    <location>
        <begin position="10"/>
        <end position="401"/>
    </location>
</feature>
<dbReference type="AlphaFoldDB" id="A0A2A4GXV1"/>
<feature type="transmembrane region" description="Helical" evidence="7">
    <location>
        <begin position="257"/>
        <end position="277"/>
    </location>
</feature>
<dbReference type="PROSITE" id="PS50850">
    <property type="entry name" value="MFS"/>
    <property type="match status" value="1"/>
</dbReference>
<evidence type="ECO:0000256" key="1">
    <source>
        <dbReference type="ARBA" id="ARBA00004651"/>
    </source>
</evidence>
<feature type="transmembrane region" description="Helical" evidence="7">
    <location>
        <begin position="81"/>
        <end position="105"/>
    </location>
</feature>
<feature type="transmembrane region" description="Helical" evidence="7">
    <location>
        <begin position="289"/>
        <end position="306"/>
    </location>
</feature>
<keyword evidence="5 7" id="KW-1133">Transmembrane helix</keyword>
<dbReference type="PRINTS" id="PR01035">
    <property type="entry name" value="TCRTETA"/>
</dbReference>
<feature type="transmembrane region" description="Helical" evidence="7">
    <location>
        <begin position="168"/>
        <end position="189"/>
    </location>
</feature>
<sequence>MVIEQTWRRNFRTLWLGQFMAIAGLTVLVPLLPIYMASLKQLNIFEIQLWSGIAIAAPAITTMLASPLWGKLGDRLSRKWMVLRALFGLGLCLLLMALCTTPFQFVLVRLLQGLFGGVVEASSAFASGEAPASERGAVLGKLQSAVSAGSLVGPLIGGVLATVLGFQALLFLIGLITLLMSILGVFFLIETTHTHANTAQPQVKKSVRQSMKCLLCTQLTCRFIIVGVLANFAMYGMMTALAPLVSTVNHLHIDDRAAVGILQSAFWTASMMSAPFWGYFNDKAYVKNVYIIASILCGISVLWQGVTTDLWMLGIARVLQGLTYSALIQSVMFVVVNASHHQLKGTFVGSTNSFLVVGQIVGSLSGAMVTSYTAPATTFILMGIIFALSSTLLWTSHIKNQKINPILTGFWEVKEQRAKL</sequence>
<dbReference type="EMBL" id="MWUU01000008">
    <property type="protein sequence ID" value="PCF55129.1"/>
    <property type="molecule type" value="Genomic_DNA"/>
</dbReference>
<feature type="transmembrane region" description="Helical" evidence="7">
    <location>
        <begin position="214"/>
        <end position="237"/>
    </location>
</feature>
<keyword evidence="2" id="KW-0813">Transport</keyword>
<evidence type="ECO:0000256" key="6">
    <source>
        <dbReference type="ARBA" id="ARBA00023136"/>
    </source>
</evidence>
<protein>
    <submittedName>
        <fullName evidence="9">MFS transporter</fullName>
    </submittedName>
</protein>
<dbReference type="InterPro" id="IPR005828">
    <property type="entry name" value="MFS_sugar_transport-like"/>
</dbReference>
<evidence type="ECO:0000256" key="3">
    <source>
        <dbReference type="ARBA" id="ARBA00022475"/>
    </source>
</evidence>
<gene>
    <name evidence="9" type="ORF">B5C08_07545</name>
</gene>
<organism evidence="9 10">
    <name type="scientific">Staphylococcus delphini</name>
    <dbReference type="NCBI Taxonomy" id="53344"/>
    <lineage>
        <taxon>Bacteria</taxon>
        <taxon>Bacillati</taxon>
        <taxon>Bacillota</taxon>
        <taxon>Bacilli</taxon>
        <taxon>Bacillales</taxon>
        <taxon>Staphylococcaceae</taxon>
        <taxon>Staphylococcus</taxon>
        <taxon>Staphylococcus intermedius group</taxon>
    </lineage>
</organism>
<feature type="transmembrane region" description="Helical" evidence="7">
    <location>
        <begin position="351"/>
        <end position="370"/>
    </location>
</feature>
<evidence type="ECO:0000313" key="9">
    <source>
        <dbReference type="EMBL" id="PCF55129.1"/>
    </source>
</evidence>
<keyword evidence="3" id="KW-1003">Cell membrane</keyword>
<feature type="transmembrane region" description="Helical" evidence="7">
    <location>
        <begin position="318"/>
        <end position="339"/>
    </location>
</feature>
<dbReference type="Proteomes" id="UP000218335">
    <property type="component" value="Unassembled WGS sequence"/>
</dbReference>
<comment type="subcellular location">
    <subcellularLocation>
        <location evidence="1">Cell membrane</location>
        <topology evidence="1">Multi-pass membrane protein</topology>
    </subcellularLocation>
</comment>
<dbReference type="Gene3D" id="1.20.1250.20">
    <property type="entry name" value="MFS general substrate transporter like domains"/>
    <property type="match status" value="2"/>
</dbReference>
<dbReference type="Pfam" id="PF00083">
    <property type="entry name" value="Sugar_tr"/>
    <property type="match status" value="1"/>
</dbReference>
<dbReference type="InterPro" id="IPR011701">
    <property type="entry name" value="MFS"/>
</dbReference>
<evidence type="ECO:0000313" key="10">
    <source>
        <dbReference type="Proteomes" id="UP000218335"/>
    </source>
</evidence>
<evidence type="ECO:0000256" key="5">
    <source>
        <dbReference type="ARBA" id="ARBA00022989"/>
    </source>
</evidence>
<dbReference type="InterPro" id="IPR036259">
    <property type="entry name" value="MFS_trans_sf"/>
</dbReference>
<dbReference type="RefSeq" id="WP_096592783.1">
    <property type="nucleotide sequence ID" value="NZ_MWRM01000003.1"/>
</dbReference>
<dbReference type="GO" id="GO:0022857">
    <property type="term" value="F:transmembrane transporter activity"/>
    <property type="evidence" value="ECO:0007669"/>
    <property type="project" value="InterPro"/>
</dbReference>
<feature type="transmembrane region" description="Helical" evidence="7">
    <location>
        <begin position="47"/>
        <end position="69"/>
    </location>
</feature>
<proteinExistence type="predicted"/>
<evidence type="ECO:0000256" key="2">
    <source>
        <dbReference type="ARBA" id="ARBA00022448"/>
    </source>
</evidence>
<feature type="transmembrane region" description="Helical" evidence="7">
    <location>
        <begin position="376"/>
        <end position="394"/>
    </location>
</feature>
<name>A0A2A4GXV1_9STAP</name>
<dbReference type="PANTHER" id="PTHR43414:SF6">
    <property type="entry name" value="MULTIDRUG RESISTANCE PROTEIN MDTG"/>
    <property type="match status" value="1"/>
</dbReference>
<dbReference type="GO" id="GO:0005886">
    <property type="term" value="C:plasma membrane"/>
    <property type="evidence" value="ECO:0007669"/>
    <property type="project" value="UniProtKB-SubCell"/>
</dbReference>
<dbReference type="InterPro" id="IPR020846">
    <property type="entry name" value="MFS_dom"/>
</dbReference>
<comment type="caution">
    <text evidence="9">The sequence shown here is derived from an EMBL/GenBank/DDBJ whole genome shotgun (WGS) entry which is preliminary data.</text>
</comment>
<dbReference type="Pfam" id="PF07690">
    <property type="entry name" value="MFS_1"/>
    <property type="match status" value="1"/>
</dbReference>
<keyword evidence="4 7" id="KW-0812">Transmembrane</keyword>
<feature type="transmembrane region" description="Helical" evidence="7">
    <location>
        <begin position="12"/>
        <end position="35"/>
    </location>
</feature>
<evidence type="ECO:0000259" key="8">
    <source>
        <dbReference type="PROSITE" id="PS50850"/>
    </source>
</evidence>
<reference evidence="9 10" key="1">
    <citation type="journal article" date="2017" name="PLoS ONE">
        <title>Development of a real-time PCR for detection of Staphylococcus pseudintermedius using a novel automated comparison of whole-genome sequences.</title>
        <authorList>
            <person name="Verstappen K.M."/>
            <person name="Huijbregts L."/>
            <person name="Spaninks M."/>
            <person name="Wagenaar J.A."/>
            <person name="Fluit A.C."/>
            <person name="Duim B."/>
        </authorList>
    </citation>
    <scope>NUCLEOTIDE SEQUENCE [LARGE SCALE GENOMIC DNA]</scope>
    <source>
        <strain evidence="9 10">215070706401-1</strain>
    </source>
</reference>
<keyword evidence="6 7" id="KW-0472">Membrane</keyword>
<dbReference type="PANTHER" id="PTHR43414">
    <property type="entry name" value="MULTIDRUG RESISTANCE PROTEIN MDTG"/>
    <property type="match status" value="1"/>
</dbReference>
<evidence type="ECO:0000256" key="7">
    <source>
        <dbReference type="SAM" id="Phobius"/>
    </source>
</evidence>
<dbReference type="SUPFAM" id="SSF103473">
    <property type="entry name" value="MFS general substrate transporter"/>
    <property type="match status" value="1"/>
</dbReference>
<accession>A0A2A4GXV1</accession>